<dbReference type="Pfam" id="PF08281">
    <property type="entry name" value="Sigma70_r4_2"/>
    <property type="match status" value="1"/>
</dbReference>
<dbReference type="InterPro" id="IPR013325">
    <property type="entry name" value="RNA_pol_sigma_r2"/>
</dbReference>
<dbReference type="InterPro" id="IPR039425">
    <property type="entry name" value="RNA_pol_sigma-70-like"/>
</dbReference>
<feature type="domain" description="RNA polymerase sigma factor 70 region 4 type 2" evidence="6">
    <location>
        <begin position="118"/>
        <end position="169"/>
    </location>
</feature>
<dbReference type="InterPro" id="IPR014284">
    <property type="entry name" value="RNA_pol_sigma-70_dom"/>
</dbReference>
<dbReference type="AlphaFoldDB" id="A0AAP3BGR5"/>
<dbReference type="RefSeq" id="WP_181992470.1">
    <property type="nucleotide sequence ID" value="NZ_DAWEAY010000017.1"/>
</dbReference>
<dbReference type="Proteomes" id="UP001208620">
    <property type="component" value="Unassembled WGS sequence"/>
</dbReference>
<dbReference type="InterPro" id="IPR013324">
    <property type="entry name" value="RNA_pol_sigma_r3/r4-like"/>
</dbReference>
<evidence type="ECO:0000313" key="7">
    <source>
        <dbReference type="EMBL" id="MCW4137081.1"/>
    </source>
</evidence>
<protein>
    <submittedName>
        <fullName evidence="8">RNA polymerase sigma factor</fullName>
    </submittedName>
</protein>
<keyword evidence="2" id="KW-0805">Transcription regulation</keyword>
<organism evidence="8 9">
    <name type="scientific">Segatella copri</name>
    <dbReference type="NCBI Taxonomy" id="165179"/>
    <lineage>
        <taxon>Bacteria</taxon>
        <taxon>Pseudomonadati</taxon>
        <taxon>Bacteroidota</taxon>
        <taxon>Bacteroidia</taxon>
        <taxon>Bacteroidales</taxon>
        <taxon>Prevotellaceae</taxon>
        <taxon>Segatella</taxon>
    </lineage>
</organism>
<comment type="similarity">
    <text evidence="1">Belongs to the sigma-70 factor family. ECF subfamily.</text>
</comment>
<dbReference type="EMBL" id="JAPDVD010000001">
    <property type="protein sequence ID" value="MCW4137081.1"/>
    <property type="molecule type" value="Genomic_DNA"/>
</dbReference>
<dbReference type="InterPro" id="IPR036388">
    <property type="entry name" value="WH-like_DNA-bd_sf"/>
</dbReference>
<feature type="domain" description="RNA polymerase sigma-70 region 2" evidence="5">
    <location>
        <begin position="24"/>
        <end position="93"/>
    </location>
</feature>
<evidence type="ECO:0000313" key="9">
    <source>
        <dbReference type="Proteomes" id="UP001209476"/>
    </source>
</evidence>
<dbReference type="GO" id="GO:0006352">
    <property type="term" value="P:DNA-templated transcription initiation"/>
    <property type="evidence" value="ECO:0007669"/>
    <property type="project" value="InterPro"/>
</dbReference>
<evidence type="ECO:0000256" key="1">
    <source>
        <dbReference type="ARBA" id="ARBA00010641"/>
    </source>
</evidence>
<keyword evidence="3" id="KW-0731">Sigma factor</keyword>
<comment type="caution">
    <text evidence="8">The sequence shown here is derived from an EMBL/GenBank/DDBJ whole genome shotgun (WGS) entry which is preliminary data.</text>
</comment>
<dbReference type="Pfam" id="PF04542">
    <property type="entry name" value="Sigma70_r2"/>
    <property type="match status" value="1"/>
</dbReference>
<evidence type="ECO:0000259" key="5">
    <source>
        <dbReference type="Pfam" id="PF04542"/>
    </source>
</evidence>
<gene>
    <name evidence="8" type="ORF">ONS98_10905</name>
    <name evidence="7" type="ORF">ONT01_04670</name>
</gene>
<dbReference type="PANTHER" id="PTHR43133">
    <property type="entry name" value="RNA POLYMERASE ECF-TYPE SIGMA FACTO"/>
    <property type="match status" value="1"/>
</dbReference>
<evidence type="ECO:0000259" key="6">
    <source>
        <dbReference type="Pfam" id="PF08281"/>
    </source>
</evidence>
<dbReference type="PANTHER" id="PTHR43133:SF46">
    <property type="entry name" value="RNA POLYMERASE SIGMA-70 FACTOR ECF SUBFAMILY"/>
    <property type="match status" value="1"/>
</dbReference>
<dbReference type="Gene3D" id="1.10.10.10">
    <property type="entry name" value="Winged helix-like DNA-binding domain superfamily/Winged helix DNA-binding domain"/>
    <property type="match status" value="1"/>
</dbReference>
<dbReference type="SUPFAM" id="SSF88659">
    <property type="entry name" value="Sigma3 and sigma4 domains of RNA polymerase sigma factors"/>
    <property type="match status" value="1"/>
</dbReference>
<dbReference type="Gene3D" id="1.10.1740.10">
    <property type="match status" value="1"/>
</dbReference>
<dbReference type="SUPFAM" id="SSF88946">
    <property type="entry name" value="Sigma2 domain of RNA polymerase sigma factors"/>
    <property type="match status" value="1"/>
</dbReference>
<evidence type="ECO:0000256" key="2">
    <source>
        <dbReference type="ARBA" id="ARBA00023015"/>
    </source>
</evidence>
<reference evidence="8" key="1">
    <citation type="submission" date="2022-11" db="EMBL/GenBank/DDBJ databases">
        <title>Genomic repertoires linked with pathogenic potency of arthritogenic Prevotella copri isolated from the gut of rheumatoid arthritis patients.</title>
        <authorList>
            <person name="Nii T."/>
            <person name="Maeda Y."/>
            <person name="Motooka D."/>
            <person name="Naito M."/>
            <person name="Matsumoto Y."/>
            <person name="Ogawa T."/>
            <person name="Oguro-Igashira E."/>
            <person name="Kishikawa T."/>
            <person name="Yamashita M."/>
            <person name="Koizumi S."/>
            <person name="Kurakawa T."/>
            <person name="Okumura R."/>
            <person name="Kayama H."/>
            <person name="Murakami M."/>
            <person name="Sakaguchi T."/>
            <person name="Das B."/>
            <person name="Nakamura S."/>
            <person name="Okada Y."/>
            <person name="Kumanogoh A."/>
            <person name="Takeda K."/>
        </authorList>
    </citation>
    <scope>NUCLEOTIDE SEQUENCE</scope>
    <source>
        <strain evidence="7">H105_2-2</strain>
        <strain evidence="8">RA-N001-16</strain>
    </source>
</reference>
<dbReference type="EMBL" id="JAPDUM010000001">
    <property type="protein sequence ID" value="MCW4165711.1"/>
    <property type="molecule type" value="Genomic_DNA"/>
</dbReference>
<dbReference type="NCBIfam" id="TIGR02937">
    <property type="entry name" value="sigma70-ECF"/>
    <property type="match status" value="1"/>
</dbReference>
<evidence type="ECO:0000256" key="4">
    <source>
        <dbReference type="ARBA" id="ARBA00023163"/>
    </source>
</evidence>
<evidence type="ECO:0000313" key="8">
    <source>
        <dbReference type="EMBL" id="MCW4165711.1"/>
    </source>
</evidence>
<name>A0AAP3BGR5_9BACT</name>
<accession>A0AAP3BGR5</accession>
<dbReference type="InterPro" id="IPR007627">
    <property type="entry name" value="RNA_pol_sigma70_r2"/>
</dbReference>
<sequence length="197" mass="22670">MKLESEKELLDDINSGSRAAMHRLYERYVGYAMAVALRYIPMRDDAEDVVQDSFIKVFSGISKFEYRGEGALQAWLLRIVTNEAVNFVRQQKRFTIVDEVPDDIEDEESEVERVPPAELTRMIGELPDGYRLVLNMFVFEQKSHKEIAQLLGIKESSSASQYLRAKKLLGKKVKDYLSQADCSDNKELNHINEKSNE</sequence>
<dbReference type="Proteomes" id="UP001209476">
    <property type="component" value="Unassembled WGS sequence"/>
</dbReference>
<proteinExistence type="inferred from homology"/>
<evidence type="ECO:0000256" key="3">
    <source>
        <dbReference type="ARBA" id="ARBA00023082"/>
    </source>
</evidence>
<dbReference type="GO" id="GO:0003677">
    <property type="term" value="F:DNA binding"/>
    <property type="evidence" value="ECO:0007669"/>
    <property type="project" value="InterPro"/>
</dbReference>
<dbReference type="GO" id="GO:0016987">
    <property type="term" value="F:sigma factor activity"/>
    <property type="evidence" value="ECO:0007669"/>
    <property type="project" value="UniProtKB-KW"/>
</dbReference>
<dbReference type="InterPro" id="IPR013249">
    <property type="entry name" value="RNA_pol_sigma70_r4_t2"/>
</dbReference>
<keyword evidence="4" id="KW-0804">Transcription</keyword>